<dbReference type="GO" id="GO:0004519">
    <property type="term" value="F:endonuclease activity"/>
    <property type="evidence" value="ECO:0007669"/>
    <property type="project" value="UniProtKB-KW"/>
</dbReference>
<dbReference type="InterPro" id="IPR012296">
    <property type="entry name" value="Nuclease_put_TT1808"/>
</dbReference>
<protein>
    <submittedName>
        <fullName evidence="2">Uma2 family endonuclease</fullName>
    </submittedName>
</protein>
<dbReference type="Pfam" id="PF05685">
    <property type="entry name" value="Uma2"/>
    <property type="match status" value="1"/>
</dbReference>
<name>A0A6B3NFJ2_9CYAN</name>
<dbReference type="SUPFAM" id="SSF52980">
    <property type="entry name" value="Restriction endonuclease-like"/>
    <property type="match status" value="1"/>
</dbReference>
<dbReference type="EMBL" id="JAAHFQ010000557">
    <property type="protein sequence ID" value="NER30437.1"/>
    <property type="molecule type" value="Genomic_DNA"/>
</dbReference>
<dbReference type="PANTHER" id="PTHR35400:SF1">
    <property type="entry name" value="SLR1083 PROTEIN"/>
    <property type="match status" value="1"/>
</dbReference>
<dbReference type="CDD" id="cd06260">
    <property type="entry name" value="DUF820-like"/>
    <property type="match status" value="1"/>
</dbReference>
<dbReference type="InterPro" id="IPR011335">
    <property type="entry name" value="Restrct_endonuc-II-like"/>
</dbReference>
<feature type="domain" description="Putative restriction endonuclease" evidence="1">
    <location>
        <begin position="21"/>
        <end position="174"/>
    </location>
</feature>
<reference evidence="2" key="1">
    <citation type="submission" date="2019-11" db="EMBL/GenBank/DDBJ databases">
        <title>Genomic insights into an expanded diversity of filamentous marine cyanobacteria reveals the extraordinary biosynthetic potential of Moorea and Okeania.</title>
        <authorList>
            <person name="Ferreira Leao T."/>
            <person name="Wang M."/>
            <person name="Moss N."/>
            <person name="Da Silva R."/>
            <person name="Sanders J."/>
            <person name="Nurk S."/>
            <person name="Gurevich A."/>
            <person name="Humphrey G."/>
            <person name="Reher R."/>
            <person name="Zhu Q."/>
            <person name="Belda-Ferre P."/>
            <person name="Glukhov E."/>
            <person name="Rex R."/>
            <person name="Dorrestein P.C."/>
            <person name="Knight R."/>
            <person name="Pevzner P."/>
            <person name="Gerwick W.H."/>
            <person name="Gerwick L."/>
        </authorList>
    </citation>
    <scope>NUCLEOTIDE SEQUENCE</scope>
    <source>
        <strain evidence="2">SIO1C4</strain>
    </source>
</reference>
<keyword evidence="2" id="KW-0378">Hydrolase</keyword>
<dbReference type="InterPro" id="IPR008538">
    <property type="entry name" value="Uma2"/>
</dbReference>
<gene>
    <name evidence="2" type="ORF">F6J89_23150</name>
</gene>
<organism evidence="2">
    <name type="scientific">Symploca sp. SIO1C4</name>
    <dbReference type="NCBI Taxonomy" id="2607765"/>
    <lineage>
        <taxon>Bacteria</taxon>
        <taxon>Bacillati</taxon>
        <taxon>Cyanobacteriota</taxon>
        <taxon>Cyanophyceae</taxon>
        <taxon>Coleofasciculales</taxon>
        <taxon>Coleofasciculaceae</taxon>
        <taxon>Symploca</taxon>
    </lineage>
</organism>
<comment type="caution">
    <text evidence="2">The sequence shown here is derived from an EMBL/GenBank/DDBJ whole genome shotgun (WGS) entry which is preliminary data.</text>
</comment>
<dbReference type="Gene3D" id="3.90.1570.10">
    <property type="entry name" value="tt1808, chain A"/>
    <property type="match status" value="1"/>
</dbReference>
<keyword evidence="2" id="KW-0540">Nuclease</keyword>
<proteinExistence type="predicted"/>
<sequence>MVKSPPAKTQIATDTWVKASWDECLALTNEPQYTDGRCYYNQGYLRMEMSALGSAHGQDNTIISTVIVLYASLNNIRLKGLTNTSFRKTGLQESQPDLAFYIGNDFSFPPRTNAPVDVEAVGMPNLVVEIGASSFDDDLGLKRLLYEQLGVQEYWVVNVAAGEVIAFAVADGGSRRISESQVLVGLGMGVVEEALQRSQSEDDGAITRWLISTWSGSE</sequence>
<dbReference type="PANTHER" id="PTHR35400">
    <property type="entry name" value="SLR1083 PROTEIN"/>
    <property type="match status" value="1"/>
</dbReference>
<dbReference type="AlphaFoldDB" id="A0A6B3NFJ2"/>
<accession>A0A6B3NFJ2</accession>
<evidence type="ECO:0000313" key="2">
    <source>
        <dbReference type="EMBL" id="NER30437.1"/>
    </source>
</evidence>
<keyword evidence="2" id="KW-0255">Endonuclease</keyword>
<evidence type="ECO:0000259" key="1">
    <source>
        <dbReference type="Pfam" id="PF05685"/>
    </source>
</evidence>